<sequence length="64" mass="7314">MAEIVNLRLARKRRDRSAEEARAAQNRAQFGTSKAVRDAERANRAVIERRHDSHRRENGGDAES</sequence>
<feature type="region of interest" description="Disordered" evidence="1">
    <location>
        <begin position="1"/>
        <end position="64"/>
    </location>
</feature>
<dbReference type="EMBL" id="RYFI01000014">
    <property type="protein sequence ID" value="RXF72043.1"/>
    <property type="molecule type" value="Genomic_DNA"/>
</dbReference>
<gene>
    <name evidence="2" type="ORF">EK403_14600</name>
</gene>
<dbReference type="RefSeq" id="WP_128778210.1">
    <property type="nucleotide sequence ID" value="NZ_RYFI01000014.1"/>
</dbReference>
<proteinExistence type="predicted"/>
<organism evidence="2 3">
    <name type="scientific">Hansschlegelia zhihuaiae</name>
    <dbReference type="NCBI Taxonomy" id="405005"/>
    <lineage>
        <taxon>Bacteria</taxon>
        <taxon>Pseudomonadati</taxon>
        <taxon>Pseudomonadota</taxon>
        <taxon>Alphaproteobacteria</taxon>
        <taxon>Hyphomicrobiales</taxon>
        <taxon>Methylopilaceae</taxon>
        <taxon>Hansschlegelia</taxon>
    </lineage>
</organism>
<reference evidence="2 3" key="1">
    <citation type="submission" date="2018-12" db="EMBL/GenBank/DDBJ databases">
        <title>bacterium Hansschlegelia zhihuaiae S113.</title>
        <authorList>
            <person name="He J."/>
        </authorList>
    </citation>
    <scope>NUCLEOTIDE SEQUENCE [LARGE SCALE GENOMIC DNA]</scope>
    <source>
        <strain evidence="2 3">S 113</strain>
    </source>
</reference>
<evidence type="ECO:0000313" key="3">
    <source>
        <dbReference type="Proteomes" id="UP000289708"/>
    </source>
</evidence>
<evidence type="ECO:0000313" key="2">
    <source>
        <dbReference type="EMBL" id="RXF72043.1"/>
    </source>
</evidence>
<feature type="compositionally biased region" description="Basic and acidic residues" evidence="1">
    <location>
        <begin position="35"/>
        <end position="64"/>
    </location>
</feature>
<evidence type="ECO:0000256" key="1">
    <source>
        <dbReference type="SAM" id="MobiDB-lite"/>
    </source>
</evidence>
<keyword evidence="3" id="KW-1185">Reference proteome</keyword>
<protein>
    <submittedName>
        <fullName evidence="2">DUF4169 family protein</fullName>
    </submittedName>
</protein>
<name>A0A4Q0MFR4_9HYPH</name>
<dbReference type="InterPro" id="IPR025227">
    <property type="entry name" value="DUF4169"/>
</dbReference>
<dbReference type="Pfam" id="PF13770">
    <property type="entry name" value="DUF4169"/>
    <property type="match status" value="1"/>
</dbReference>
<comment type="caution">
    <text evidence="2">The sequence shown here is derived from an EMBL/GenBank/DDBJ whole genome shotgun (WGS) entry which is preliminary data.</text>
</comment>
<dbReference type="AlphaFoldDB" id="A0A4Q0MFR4"/>
<dbReference type="Proteomes" id="UP000289708">
    <property type="component" value="Unassembled WGS sequence"/>
</dbReference>
<accession>A0A4Q0MFR4</accession>